<dbReference type="InterPro" id="IPR005887">
    <property type="entry name" value="GH92_a_mannosidase_put"/>
</dbReference>
<dbReference type="GO" id="GO:0000224">
    <property type="term" value="F:peptide-N4-(N-acetyl-beta-glucosaminyl)asparagine amidase activity"/>
    <property type="evidence" value="ECO:0007669"/>
    <property type="project" value="TreeGrafter"/>
</dbReference>
<dbReference type="Pfam" id="PF17678">
    <property type="entry name" value="Glyco_hydro_92N"/>
    <property type="match status" value="1"/>
</dbReference>
<dbReference type="InterPro" id="IPR041371">
    <property type="entry name" value="GH92_N"/>
</dbReference>
<dbReference type="AlphaFoldDB" id="A0AAW5LYG4"/>
<organism evidence="3 4">
    <name type="scientific">Streptococcus suis</name>
    <dbReference type="NCBI Taxonomy" id="1307"/>
    <lineage>
        <taxon>Bacteria</taxon>
        <taxon>Bacillati</taxon>
        <taxon>Bacillota</taxon>
        <taxon>Bacilli</taxon>
        <taxon>Lactobacillales</taxon>
        <taxon>Streptococcaceae</taxon>
        <taxon>Streptococcus</taxon>
    </lineage>
</organism>
<protein>
    <submittedName>
        <fullName evidence="3">GH92 family glycosyl hydrolase</fullName>
        <ecNumber evidence="3">3.2.1.-</ecNumber>
    </submittedName>
</protein>
<evidence type="ECO:0000259" key="2">
    <source>
        <dbReference type="Pfam" id="PF17678"/>
    </source>
</evidence>
<feature type="domain" description="Glycosyl hydrolase family 92 N-terminal" evidence="2">
    <location>
        <begin position="9"/>
        <end position="102"/>
    </location>
</feature>
<dbReference type="GO" id="GO:0016798">
    <property type="term" value="F:hydrolase activity, acting on glycosyl bonds"/>
    <property type="evidence" value="ECO:0007669"/>
    <property type="project" value="UniProtKB-KW"/>
</dbReference>
<evidence type="ECO:0000313" key="4">
    <source>
        <dbReference type="Proteomes" id="UP001206089"/>
    </source>
</evidence>
<dbReference type="EC" id="3.2.1.-" evidence="3"/>
<dbReference type="Gene3D" id="1.20.1610.10">
    <property type="entry name" value="alpha-1,2-mannosidases domains"/>
    <property type="match status" value="1"/>
</dbReference>
<dbReference type="GO" id="GO:0005829">
    <property type="term" value="C:cytosol"/>
    <property type="evidence" value="ECO:0007669"/>
    <property type="project" value="TreeGrafter"/>
</dbReference>
<feature type="domain" description="Glycosyl hydrolase family 92" evidence="1">
    <location>
        <begin position="245"/>
        <end position="704"/>
    </location>
</feature>
<gene>
    <name evidence="3" type="ORF">NQD44_09465</name>
</gene>
<proteinExistence type="predicted"/>
<evidence type="ECO:0000259" key="1">
    <source>
        <dbReference type="Pfam" id="PF07971"/>
    </source>
</evidence>
<dbReference type="Gene3D" id="1.20.1050.60">
    <property type="entry name" value="alpha-1,2-mannosidase"/>
    <property type="match status" value="1"/>
</dbReference>
<dbReference type="GO" id="GO:0005975">
    <property type="term" value="P:carbohydrate metabolic process"/>
    <property type="evidence" value="ECO:0007669"/>
    <property type="project" value="InterPro"/>
</dbReference>
<dbReference type="InterPro" id="IPR050883">
    <property type="entry name" value="PNGase"/>
</dbReference>
<dbReference type="InterPro" id="IPR012939">
    <property type="entry name" value="Glyco_hydro_92"/>
</dbReference>
<dbReference type="RefSeq" id="WP_257384668.1">
    <property type="nucleotide sequence ID" value="NZ_JANJPK010000028.1"/>
</dbReference>
<dbReference type="Gene3D" id="2.70.98.10">
    <property type="match status" value="1"/>
</dbReference>
<dbReference type="SUPFAM" id="SSF48208">
    <property type="entry name" value="Six-hairpin glycosidases"/>
    <property type="match status" value="1"/>
</dbReference>
<dbReference type="GO" id="GO:0006516">
    <property type="term" value="P:glycoprotein catabolic process"/>
    <property type="evidence" value="ECO:0007669"/>
    <property type="project" value="TreeGrafter"/>
</dbReference>
<evidence type="ECO:0000313" key="3">
    <source>
        <dbReference type="EMBL" id="MCR1233323.1"/>
    </source>
</evidence>
<name>A0AAW5LYG4_STRSU</name>
<dbReference type="Pfam" id="PF07971">
    <property type="entry name" value="Glyco_hydro_92"/>
    <property type="match status" value="1"/>
</dbReference>
<dbReference type="Proteomes" id="UP001206089">
    <property type="component" value="Unassembled WGS sequence"/>
</dbReference>
<dbReference type="PANTHER" id="PTHR12143:SF43">
    <property type="entry name" value="PUTATIVE-RELATED"/>
    <property type="match status" value="1"/>
</dbReference>
<sequence>MHTSIVSTIDTRYGTYNSHAFSNGNTLPLTGVPFGMNYFAPQTSDRTGNWWFNPYEPVYQGIRLTHQPSPWLGDFASLLLTPVTGELSRDSIFHRQSSYQLDQAIFRPDLLQLQSNRFRLISRLAPSRYGASFDIASFANQPIGMVFYSSGKSIYRLLNPHQLLIQIFQVSACQSPDFCMYALLEFEEEITECYHLVKDRKIAKTEVVGEDLHLRINFSSTSIKGRLATSFISPEQATFLLKDVPDFPQAQKQAENIWNQLLGRVQIRDKKTEDINFFYHCLYRCLLYPQTFYEPSPDGQAIHFDPISNQAKLGKFFTNNGYWDTFRSSYPLLSLIYPDYLEEFLHGILQHYRDTGFLPKWLSPDERGIMPGTLVDGVIADAAYKGLVPDLMEEFLQAMIETSQKTDADQRYGRHGSQIYRQLGYLPLDFNESVSHSLDYAYSDWAISQVAEKLGQDQLAKQYAQMSLGYRQLFDSQVGLIRAKDRQKQFRTDYSPISWGRDYAECSALQATLSVFHDIDGLIELMGGKEAFTTYLIQLCNQEPYFSPEQYGYEIHEMSEMAQVNLGQLAISNQPSFHIPYLFQWSTKPEYTSLLIHKIRQTAFKTGFQAYPGDEDNGSLSAWYIFSCLGFYPVCPGKADYQIGLPHFKEVDLLLADQHKLTISTPKSDANFQFVKQVSLDTQVIQTIKHDQLIKSNCLEFDLSILPSNEAYSQKNK</sequence>
<keyword evidence="3" id="KW-0326">Glycosidase</keyword>
<comment type="caution">
    <text evidence="3">The sequence shown here is derived from an EMBL/GenBank/DDBJ whole genome shotgun (WGS) entry which is preliminary data.</text>
</comment>
<dbReference type="PANTHER" id="PTHR12143">
    <property type="entry name" value="PEPTIDE N-GLYCANASE PNGASE -RELATED"/>
    <property type="match status" value="1"/>
</dbReference>
<dbReference type="NCBIfam" id="TIGR01180">
    <property type="entry name" value="aman2_put"/>
    <property type="match status" value="1"/>
</dbReference>
<reference evidence="3" key="1">
    <citation type="submission" date="2022-07" db="EMBL/GenBank/DDBJ databases">
        <authorList>
            <person name="Peng Z."/>
        </authorList>
    </citation>
    <scope>NUCLEOTIDE SEQUENCE</scope>
    <source>
        <strain evidence="3">2022WUSS069</strain>
    </source>
</reference>
<dbReference type="InterPro" id="IPR008928">
    <property type="entry name" value="6-hairpin_glycosidase_sf"/>
</dbReference>
<dbReference type="EMBL" id="JANJPK010000028">
    <property type="protein sequence ID" value="MCR1233323.1"/>
    <property type="molecule type" value="Genomic_DNA"/>
</dbReference>
<keyword evidence="3" id="KW-0378">Hydrolase</keyword>
<accession>A0AAW5LYG4</accession>
<dbReference type="Gene3D" id="3.30.2080.10">
    <property type="entry name" value="GH92 mannosidase domain"/>
    <property type="match status" value="1"/>
</dbReference>
<dbReference type="InterPro" id="IPR014718">
    <property type="entry name" value="GH-type_carb-bd"/>
</dbReference>
<dbReference type="GO" id="GO:0030246">
    <property type="term" value="F:carbohydrate binding"/>
    <property type="evidence" value="ECO:0007669"/>
    <property type="project" value="InterPro"/>
</dbReference>